<evidence type="ECO:0000256" key="5">
    <source>
        <dbReference type="ARBA" id="ARBA00022833"/>
    </source>
</evidence>
<evidence type="ECO:0000313" key="9">
    <source>
        <dbReference type="EMBL" id="CAJ2510760.1"/>
    </source>
</evidence>
<dbReference type="InterPro" id="IPR001570">
    <property type="entry name" value="Peptidase_M4_C_domain"/>
</dbReference>
<dbReference type="GO" id="GO:0004222">
    <property type="term" value="F:metalloendopeptidase activity"/>
    <property type="evidence" value="ECO:0007669"/>
    <property type="project" value="InterPro"/>
</dbReference>
<dbReference type="InterPro" id="IPR052759">
    <property type="entry name" value="Metalloprotease_M4"/>
</dbReference>
<keyword evidence="6" id="KW-0482">Metalloprotease</keyword>
<protein>
    <submittedName>
        <fullName evidence="9">Uu.00g063850.m01.CDS01</fullName>
    </submittedName>
</protein>
<dbReference type="Proteomes" id="UP001295740">
    <property type="component" value="Unassembled WGS sequence"/>
</dbReference>
<feature type="domain" description="Peptidase M4" evidence="7">
    <location>
        <begin position="109"/>
        <end position="223"/>
    </location>
</feature>
<keyword evidence="5" id="KW-0862">Zinc</keyword>
<dbReference type="CDD" id="cd09597">
    <property type="entry name" value="M4_TLP"/>
    <property type="match status" value="1"/>
</dbReference>
<dbReference type="InterPro" id="IPR013856">
    <property type="entry name" value="Peptidase_M4_domain"/>
</dbReference>
<reference evidence="9" key="1">
    <citation type="submission" date="2023-10" db="EMBL/GenBank/DDBJ databases">
        <authorList>
            <person name="Hackl T."/>
        </authorList>
    </citation>
    <scope>NUCLEOTIDE SEQUENCE</scope>
</reference>
<feature type="domain" description="Peptidase M4 C-terminal" evidence="8">
    <location>
        <begin position="227"/>
        <end position="393"/>
    </location>
</feature>
<sequence length="758" mass="81930">MCSFVPLHLLQALSESPSIPLVDRHGAQNTLSHDVRLANSIQSQPTANVLTGAPLTQQELKTEFVTSLNVNEQADFKVVNGDASHPMLALSALTVNDVSESKLGHLWREIYDANHVDSPDLLPGILLRAEGEPSSAQPKSAVLNAAYDNFEKTFTFFHKVFGRNSLNDRGMPLVANIHYSTNYANAFWLPSQRQMIFGDGGAILTNLTSLDVIAHELVHGLTQFTACLEYQGQSGALNEHISDAFASMVKQWDRGQQSADADWMIGDSCLCPGVEGLALRSLKFPGTAYDKLAVSRDPQPGSMAAYVDTSSDFGGVHINSGVPNRAFYLVCLRLGGCSWERAGRIWYDTLLSPDIKPNCTFIQFADLTCQSAGKLFGPEVQGIVKGAWMEVGVYPTLAFASHFDGIVASLGYGAESTSAQVFAFDGTSSGRLDHVMILHSGQAFAVATARLASDSLSAVSAQLLLGAEDMSSNAAWRGFAFDYKQNKTCDHIFLFAPGLGMVCILAPEAPGAGDGSGWRAVYSSKKGIGEHDFFSTEDRVLAFDLQHTGRLDHLVVYRPGSGLLSVLRNDNGVFASVFRTRTGLPGFDLSSVSDRLVAFDYEHIGRVDHILAYRPGSGLVTIFQNQDGVWKPVFRSIQLGTPGPAGDGIGGYPLSQRGDRILAFDLKGNGRKEYLAVYRPGAGIFWVIEGKGGRFTKVFGEGNPGQGKGAGVGGFDLSQMTDWMVAYNHPQRGLPDSLVCYRPADGRFVAVKPTWKVM</sequence>
<dbReference type="GO" id="GO:0046872">
    <property type="term" value="F:metal ion binding"/>
    <property type="evidence" value="ECO:0007669"/>
    <property type="project" value="UniProtKB-KW"/>
</dbReference>
<evidence type="ECO:0000256" key="2">
    <source>
        <dbReference type="ARBA" id="ARBA00022670"/>
    </source>
</evidence>
<name>A0AAI8YN28_9PEZI</name>
<dbReference type="PRINTS" id="PR00730">
    <property type="entry name" value="THERMOLYSIN"/>
</dbReference>
<dbReference type="Gene3D" id="1.10.390.10">
    <property type="entry name" value="Neutral Protease Domain 2"/>
    <property type="match status" value="1"/>
</dbReference>
<evidence type="ECO:0000259" key="7">
    <source>
        <dbReference type="Pfam" id="PF01447"/>
    </source>
</evidence>
<dbReference type="Gene3D" id="3.10.170.10">
    <property type="match status" value="1"/>
</dbReference>
<accession>A0AAI8YN28</accession>
<organism evidence="9 10">
    <name type="scientific">Anthostomella pinea</name>
    <dbReference type="NCBI Taxonomy" id="933095"/>
    <lineage>
        <taxon>Eukaryota</taxon>
        <taxon>Fungi</taxon>
        <taxon>Dikarya</taxon>
        <taxon>Ascomycota</taxon>
        <taxon>Pezizomycotina</taxon>
        <taxon>Sordariomycetes</taxon>
        <taxon>Xylariomycetidae</taxon>
        <taxon>Xylariales</taxon>
        <taxon>Xylariaceae</taxon>
        <taxon>Anthostomella</taxon>
    </lineage>
</organism>
<dbReference type="PANTHER" id="PTHR43579">
    <property type="match status" value="1"/>
</dbReference>
<evidence type="ECO:0000313" key="10">
    <source>
        <dbReference type="Proteomes" id="UP001295740"/>
    </source>
</evidence>
<dbReference type="SUPFAM" id="SSF69318">
    <property type="entry name" value="Integrin alpha N-terminal domain"/>
    <property type="match status" value="1"/>
</dbReference>
<evidence type="ECO:0000256" key="3">
    <source>
        <dbReference type="ARBA" id="ARBA00022723"/>
    </source>
</evidence>
<comment type="similarity">
    <text evidence="1">Belongs to the peptidase M4 family.</text>
</comment>
<dbReference type="InterPro" id="IPR028994">
    <property type="entry name" value="Integrin_alpha_N"/>
</dbReference>
<dbReference type="InterPro" id="IPR023612">
    <property type="entry name" value="Peptidase_M4"/>
</dbReference>
<dbReference type="Pfam" id="PF02868">
    <property type="entry name" value="Peptidase_M4_C"/>
    <property type="match status" value="1"/>
</dbReference>
<dbReference type="InterPro" id="IPR027268">
    <property type="entry name" value="Peptidase_M4/M1_CTD_sf"/>
</dbReference>
<gene>
    <name evidence="9" type="ORF">KHLLAP_LOCUS11228</name>
</gene>
<comment type="caution">
    <text evidence="9">The sequence shown here is derived from an EMBL/GenBank/DDBJ whole genome shotgun (WGS) entry which is preliminary data.</text>
</comment>
<evidence type="ECO:0000256" key="1">
    <source>
        <dbReference type="ARBA" id="ARBA00009388"/>
    </source>
</evidence>
<keyword evidence="2" id="KW-0645">Protease</keyword>
<evidence type="ECO:0000256" key="6">
    <source>
        <dbReference type="ARBA" id="ARBA00023049"/>
    </source>
</evidence>
<dbReference type="AlphaFoldDB" id="A0AAI8YN28"/>
<evidence type="ECO:0000259" key="8">
    <source>
        <dbReference type="Pfam" id="PF02868"/>
    </source>
</evidence>
<dbReference type="EMBL" id="CAUWAG010000018">
    <property type="protein sequence ID" value="CAJ2510760.1"/>
    <property type="molecule type" value="Genomic_DNA"/>
</dbReference>
<evidence type="ECO:0000256" key="4">
    <source>
        <dbReference type="ARBA" id="ARBA00022801"/>
    </source>
</evidence>
<dbReference type="SUPFAM" id="SSF55486">
    <property type="entry name" value="Metalloproteases ('zincins'), catalytic domain"/>
    <property type="match status" value="1"/>
</dbReference>
<proteinExistence type="inferred from homology"/>
<dbReference type="Pfam" id="PF01447">
    <property type="entry name" value="Peptidase_M4"/>
    <property type="match status" value="1"/>
</dbReference>
<keyword evidence="10" id="KW-1185">Reference proteome</keyword>
<keyword evidence="3" id="KW-0479">Metal-binding</keyword>
<keyword evidence="4" id="KW-0378">Hydrolase</keyword>
<dbReference type="GO" id="GO:0006508">
    <property type="term" value="P:proteolysis"/>
    <property type="evidence" value="ECO:0007669"/>
    <property type="project" value="UniProtKB-KW"/>
</dbReference>
<dbReference type="PANTHER" id="PTHR43579:SF1">
    <property type="entry name" value="NEUTRAL METALLOPROTEINASE"/>
    <property type="match status" value="1"/>
</dbReference>